<feature type="domain" description="RING-type" evidence="11">
    <location>
        <begin position="1163"/>
        <end position="1202"/>
    </location>
</feature>
<evidence type="ECO:0000256" key="10">
    <source>
        <dbReference type="SAM" id="MobiDB-lite"/>
    </source>
</evidence>
<dbReference type="PROSITE" id="PS50089">
    <property type="entry name" value="ZF_RING_2"/>
    <property type="match status" value="2"/>
</dbReference>
<evidence type="ECO:0000256" key="5">
    <source>
        <dbReference type="ARBA" id="ARBA00022679"/>
    </source>
</evidence>
<organism evidence="13 14">
    <name type="scientific">Lingula anatina</name>
    <name type="common">Brachiopod</name>
    <name type="synonym">Lingula unguis</name>
    <dbReference type="NCBI Taxonomy" id="7574"/>
    <lineage>
        <taxon>Eukaryota</taxon>
        <taxon>Metazoa</taxon>
        <taxon>Spiralia</taxon>
        <taxon>Lophotrochozoa</taxon>
        <taxon>Brachiopoda</taxon>
        <taxon>Linguliformea</taxon>
        <taxon>Lingulata</taxon>
        <taxon>Lingulida</taxon>
        <taxon>Linguloidea</taxon>
        <taxon>Lingulidae</taxon>
        <taxon>Lingula</taxon>
    </lineage>
</organism>
<dbReference type="SUPFAM" id="SSF52949">
    <property type="entry name" value="Macro domain-like"/>
    <property type="match status" value="1"/>
</dbReference>
<evidence type="ECO:0000256" key="7">
    <source>
        <dbReference type="ARBA" id="ARBA00022771"/>
    </source>
</evidence>
<dbReference type="InterPro" id="IPR043472">
    <property type="entry name" value="Macro_dom-like"/>
</dbReference>
<reference evidence="14" key="2">
    <citation type="submission" date="2025-08" db="UniProtKB">
        <authorList>
            <consortium name="RefSeq"/>
        </authorList>
    </citation>
    <scope>IDENTIFICATION</scope>
</reference>
<evidence type="ECO:0000256" key="6">
    <source>
        <dbReference type="ARBA" id="ARBA00022723"/>
    </source>
</evidence>
<dbReference type="KEGG" id="lak:106168308"/>
<feature type="compositionally biased region" description="Basic and acidic residues" evidence="10">
    <location>
        <begin position="998"/>
        <end position="1014"/>
    </location>
</feature>
<feature type="compositionally biased region" description="Polar residues" evidence="10">
    <location>
        <begin position="698"/>
        <end position="709"/>
    </location>
</feature>
<evidence type="ECO:0000256" key="8">
    <source>
        <dbReference type="ARBA" id="ARBA00022833"/>
    </source>
</evidence>
<keyword evidence="7 9" id="KW-0863">Zinc-finger</keyword>
<dbReference type="InterPro" id="IPR048409">
    <property type="entry name" value="DTX3L_KH-like"/>
</dbReference>
<gene>
    <name evidence="14" type="primary">LOC106168308</name>
</gene>
<feature type="domain" description="Macro" evidence="12">
    <location>
        <begin position="726"/>
        <end position="916"/>
    </location>
</feature>
<dbReference type="InterPro" id="IPR018957">
    <property type="entry name" value="Znf_C3HC4_RING-type"/>
</dbReference>
<evidence type="ECO:0000256" key="3">
    <source>
        <dbReference type="ARBA" id="ARBA00009413"/>
    </source>
</evidence>
<dbReference type="Pfam" id="PF00097">
    <property type="entry name" value="zf-C3HC4"/>
    <property type="match status" value="1"/>
</dbReference>
<feature type="compositionally biased region" description="Basic and acidic residues" evidence="10">
    <location>
        <begin position="186"/>
        <end position="202"/>
    </location>
</feature>
<feature type="domain" description="RING-type" evidence="11">
    <location>
        <begin position="1062"/>
        <end position="1100"/>
    </location>
</feature>
<feature type="compositionally biased region" description="Polar residues" evidence="10">
    <location>
        <begin position="1116"/>
        <end position="1149"/>
    </location>
</feature>
<keyword evidence="5" id="KW-0808">Transferase</keyword>
<dbReference type="PROSITE" id="PS51154">
    <property type="entry name" value="MACRO"/>
    <property type="match status" value="1"/>
</dbReference>
<sequence>MAKETTQTFVVLVIPEGVKSKDLKDALASAINDEVSIKFFSRLAGKAELITESFHPIAYIHLKLGEQTVTFQPQVFGQATVSLEEPMLQLLSDGPFKKKLEKLHVDIDNCSLFGSLCSLQAAEKMILQHLMESQSATNNGYQQGAHNNLDDDGIETRTKETVSGKKGPMRKTPEVKQNLTIVNSEKNFKLKKEKHGSIEKSGKPMKASPRAEANIESSSQDGGLSSSESTHSQEARYTPDKYSDSSVRDNKDGSYMVSAGPSAKTNLPLHTQGEEYQSLGNEGKTRMCRGQVTGIGYDHIDNDKHNSDHFSGIGENSEEVAIALSYYGATAASEDEHLYSVKDEETGQKTKAVESRMTEENGSLGFLGAVGPLDKDLVDWVLERRKQEMTKFMDEHGIQLQFEVESQGRVLANIFCPHASSGCNPKTVIDKLTALFQGVHRADFYGPHVSSKSLDSLVSKAKGICSAVTVKVENNVLSLTGQKDDVQRTHKVLSQHINKTEYPLESSGVGPFDVPTTGEEELPKAMLNSDLPKTVSTTSPVEASEGQIPLDKDIWDYLNAFCEDKLKDICAKYKVSFQVVTAGDSYMLHLVSTYRRRQQVTNAAFDEVVSLYQKLFGRLKKEVVNLEGSQNSKKYANILTAKKKFSKVLFVDGGSKKLTLLGPSSEIFKASSWLRNQLGLISQRPSSLNRRKRRELSPESSRPATHPENSGSRGRQSRRDSHSCNAKRHTFYTNEGITLVVYKGDITKDDADVIVSAANNLLNNSVGVAGAISKAAGGSMSKLERECLSHISKYGQLQTGRAMHTSAGGQLLCRKVIHAVGPLYTRSGKQFQSDLYGTFLEVLKYADKFLSAHSVAIPLISSGISGMPVDDCASSLALAIHSFSQQRGPKALKEIRLVNISDKAVAAIQAAFNAIFLTDISTNETKSSGSDTTKYDGRSAQRDPPRTVVVHKVGAAVANANPGSVTGTKYWGGGIGAQQNGLTNESKDHISKSYLQTDRSDTYRSPVEHERVAARDTASSMPESGYIFKKAHYTGAHPQQHDVTDDRYYPSHDSTSSRKSTCAQCKQSVYSQRHIFSSCGHIFCTYCFPHNRLLKCPVCSQKLELSNATSKRHDSAQQPLNTGSITPVSQATQHITDTSSMNRSSVSEGMTQHLEVGDSDDNCAICMCDKDNPKTLPICKHSFCTSCIDEYFKCGKPVCPVCGVIYGIIQGDQPSDGKMTWELDRSIQLPGCEMRGAYIITYSFPSGIQKEHHPNPGQRYKGILRQAYLPDNKEGREILRLLEKAFDAKVMFTIGHSRTTGREGVITWNDIHHKTNISGGPTNFGYPDPGYLQRVREELAAKGIK</sequence>
<keyword evidence="13" id="KW-1185">Reference proteome</keyword>
<feature type="compositionally biased region" description="Basic and acidic residues" evidence="10">
    <location>
        <begin position="154"/>
        <end position="163"/>
    </location>
</feature>
<dbReference type="Proteomes" id="UP000085678">
    <property type="component" value="Unplaced"/>
</dbReference>
<dbReference type="CDD" id="cd09633">
    <property type="entry name" value="Deltex_C"/>
    <property type="match status" value="1"/>
</dbReference>
<dbReference type="UniPathway" id="UPA00143"/>
<evidence type="ECO:0000259" key="12">
    <source>
        <dbReference type="PROSITE" id="PS51154"/>
    </source>
</evidence>
<dbReference type="GO" id="GO:0007219">
    <property type="term" value="P:Notch signaling pathway"/>
    <property type="evidence" value="ECO:0007669"/>
    <property type="project" value="InterPro"/>
</dbReference>
<protein>
    <recommendedName>
        <fullName evidence="4">RING-type E3 ubiquitin transferase</fullName>
        <ecNumber evidence="4">2.3.2.27</ecNumber>
    </recommendedName>
</protein>
<feature type="region of interest" description="Disordered" evidence="10">
    <location>
        <begin position="684"/>
        <end position="727"/>
    </location>
</feature>
<dbReference type="Pfam" id="PF01661">
    <property type="entry name" value="Macro"/>
    <property type="match status" value="1"/>
</dbReference>
<dbReference type="GO" id="GO:0008270">
    <property type="term" value="F:zinc ion binding"/>
    <property type="evidence" value="ECO:0007669"/>
    <property type="project" value="UniProtKB-KW"/>
</dbReference>
<evidence type="ECO:0000313" key="13">
    <source>
        <dbReference type="Proteomes" id="UP000085678"/>
    </source>
</evidence>
<feature type="compositionally biased region" description="Polar residues" evidence="10">
    <location>
        <begin position="175"/>
        <end position="185"/>
    </location>
</feature>
<dbReference type="InterPro" id="IPR013083">
    <property type="entry name" value="Znf_RING/FYVE/PHD"/>
</dbReference>
<evidence type="ECO:0000256" key="2">
    <source>
        <dbReference type="ARBA" id="ARBA00004906"/>
    </source>
</evidence>
<dbReference type="OrthoDB" id="527344at2759"/>
<dbReference type="Pfam" id="PF21718">
    <property type="entry name" value="KH_DTX3L"/>
    <property type="match status" value="1"/>
</dbReference>
<feature type="region of interest" description="Disordered" evidence="10">
    <location>
        <begin position="1110"/>
        <end position="1149"/>
    </location>
</feature>
<dbReference type="Gene3D" id="3.30.390.130">
    <property type="match status" value="1"/>
</dbReference>
<feature type="region of interest" description="Disordered" evidence="10">
    <location>
        <begin position="997"/>
        <end position="1018"/>
    </location>
</feature>
<dbReference type="RefSeq" id="XP_013402775.1">
    <property type="nucleotide sequence ID" value="XM_013547321.1"/>
</dbReference>
<evidence type="ECO:0000313" key="14">
    <source>
        <dbReference type="RefSeq" id="XP_013402775.1"/>
    </source>
</evidence>
<evidence type="ECO:0000259" key="11">
    <source>
        <dbReference type="PROSITE" id="PS50089"/>
    </source>
</evidence>
<dbReference type="SMART" id="SM00184">
    <property type="entry name" value="RING"/>
    <property type="match status" value="2"/>
</dbReference>
<dbReference type="SMART" id="SM00506">
    <property type="entry name" value="A1pp"/>
    <property type="match status" value="1"/>
</dbReference>
<reference evidence="14" key="1">
    <citation type="journal article" date="2015" name="Nat. Commun.">
        <title>The Lingula genome provides insights into brachiopod evolution and the origin of phosphate biomineralization.</title>
        <authorList>
            <person name="Luo Y.J."/>
            <person name="Takeuchi T."/>
            <person name="Koyanagi R."/>
            <person name="Yamada L."/>
            <person name="Kanda M."/>
            <person name="Khalturina M."/>
            <person name="Fujie M."/>
            <person name="Yamasaki S.I."/>
            <person name="Endo K."/>
            <person name="Satoh N."/>
        </authorList>
    </citation>
    <scope>NUCLEOTIDE SEQUENCE</scope>
</reference>
<dbReference type="InParanoid" id="A0A1S3IX47"/>
<dbReference type="Pfam" id="PF18102">
    <property type="entry name" value="DTC"/>
    <property type="match status" value="1"/>
</dbReference>
<dbReference type="InterPro" id="IPR002589">
    <property type="entry name" value="Macro_dom"/>
</dbReference>
<accession>A0A1S3IX47</accession>
<dbReference type="Gene3D" id="3.30.40.10">
    <property type="entry name" value="Zinc/RING finger domain, C3HC4 (zinc finger)"/>
    <property type="match status" value="1"/>
</dbReference>
<comment type="catalytic activity">
    <reaction evidence="1">
        <text>S-ubiquitinyl-[E2 ubiquitin-conjugating enzyme]-L-cysteine + [acceptor protein]-L-lysine = [E2 ubiquitin-conjugating enzyme]-L-cysteine + N(6)-ubiquitinyl-[acceptor protein]-L-lysine.</text>
        <dbReference type="EC" id="2.3.2.27"/>
    </reaction>
</comment>
<dbReference type="PROSITE" id="PS00518">
    <property type="entry name" value="ZF_RING_1"/>
    <property type="match status" value="1"/>
</dbReference>
<dbReference type="InterPro" id="IPR001841">
    <property type="entry name" value="Znf_RING"/>
</dbReference>
<evidence type="ECO:0000256" key="1">
    <source>
        <dbReference type="ARBA" id="ARBA00000900"/>
    </source>
</evidence>
<dbReference type="InterPro" id="IPR039399">
    <property type="entry name" value="Deltex_C_sf"/>
</dbReference>
<feature type="compositionally biased region" description="Low complexity" evidence="10">
    <location>
        <begin position="216"/>
        <end position="229"/>
    </location>
</feature>
<dbReference type="EC" id="2.3.2.27" evidence="4"/>
<dbReference type="GO" id="GO:0061630">
    <property type="term" value="F:ubiquitin protein ligase activity"/>
    <property type="evidence" value="ECO:0007669"/>
    <property type="project" value="UniProtKB-EC"/>
</dbReference>
<dbReference type="GeneID" id="106168308"/>
<dbReference type="InterPro" id="IPR039398">
    <property type="entry name" value="Deltex_fam"/>
</dbReference>
<dbReference type="Gene3D" id="3.40.220.10">
    <property type="entry name" value="Leucine Aminopeptidase, subunit E, domain 1"/>
    <property type="match status" value="1"/>
</dbReference>
<evidence type="ECO:0000256" key="4">
    <source>
        <dbReference type="ARBA" id="ARBA00012483"/>
    </source>
</evidence>
<comment type="pathway">
    <text evidence="2">Protein modification; protein ubiquitination.</text>
</comment>
<feature type="region of interest" description="Disordered" evidence="10">
    <location>
        <begin position="924"/>
        <end position="945"/>
    </location>
</feature>
<name>A0A1S3IX47_LINAN</name>
<feature type="region of interest" description="Disordered" evidence="10">
    <location>
        <begin position="138"/>
        <end position="270"/>
    </location>
</feature>
<dbReference type="SUPFAM" id="SSF57850">
    <property type="entry name" value="RING/U-box"/>
    <property type="match status" value="2"/>
</dbReference>
<comment type="similarity">
    <text evidence="3">Belongs to the Deltex family.</text>
</comment>
<feature type="compositionally biased region" description="Basic and acidic residues" evidence="10">
    <location>
        <begin position="231"/>
        <end position="252"/>
    </location>
</feature>
<keyword evidence="6" id="KW-0479">Metal-binding</keyword>
<dbReference type="GO" id="GO:0016567">
    <property type="term" value="P:protein ubiquitination"/>
    <property type="evidence" value="ECO:0007669"/>
    <property type="project" value="UniProtKB-UniPathway"/>
</dbReference>
<dbReference type="CDD" id="cd02907">
    <property type="entry name" value="Macro_Af1521_BAL-like"/>
    <property type="match status" value="1"/>
</dbReference>
<dbReference type="InterPro" id="IPR039396">
    <property type="entry name" value="Deltex_C"/>
</dbReference>
<proteinExistence type="inferred from homology"/>
<dbReference type="PANTHER" id="PTHR12622">
    <property type="entry name" value="DELTEX-RELATED"/>
    <property type="match status" value="1"/>
</dbReference>
<feature type="compositionally biased region" description="Basic and acidic residues" evidence="10">
    <location>
        <begin position="933"/>
        <end position="945"/>
    </location>
</feature>
<evidence type="ECO:0000256" key="9">
    <source>
        <dbReference type="PROSITE-ProRule" id="PRU00175"/>
    </source>
</evidence>
<keyword evidence="8" id="KW-0862">Zinc</keyword>
<dbReference type="InterPro" id="IPR017907">
    <property type="entry name" value="Znf_RING_CS"/>
</dbReference>